<dbReference type="Proteomes" id="UP000503011">
    <property type="component" value="Chromosome"/>
</dbReference>
<evidence type="ECO:0000313" key="1">
    <source>
        <dbReference type="EMBL" id="BCB92013.1"/>
    </source>
</evidence>
<dbReference type="NCBIfam" id="NF033691">
    <property type="entry name" value="immunity_MafI"/>
    <property type="match status" value="1"/>
</dbReference>
<organism evidence="1 2">
    <name type="scientific">Phytohabitans suffuscus</name>
    <dbReference type="NCBI Taxonomy" id="624315"/>
    <lineage>
        <taxon>Bacteria</taxon>
        <taxon>Bacillati</taxon>
        <taxon>Actinomycetota</taxon>
        <taxon>Actinomycetes</taxon>
        <taxon>Micromonosporales</taxon>
        <taxon>Micromonosporaceae</taxon>
    </lineage>
</organism>
<protein>
    <recommendedName>
        <fullName evidence="3">MafI family immunity protein</fullName>
    </recommendedName>
</protein>
<dbReference type="RefSeq" id="WP_173165709.1">
    <property type="nucleotide sequence ID" value="NZ_AP022871.1"/>
</dbReference>
<dbReference type="AlphaFoldDB" id="A0A6F8Z185"/>
<evidence type="ECO:0000313" key="2">
    <source>
        <dbReference type="Proteomes" id="UP000503011"/>
    </source>
</evidence>
<dbReference type="KEGG" id="psuu:Psuf_093260"/>
<sequence>MDFRQAQADILALLEDSPITSSDVRTDVRELVQVGEIGLAFDTLCSWIFEDSLAISRPFYERLKGLGNDLEEQSSVDRLDELIVD</sequence>
<name>A0A6F8Z185_9ACTN</name>
<dbReference type="EMBL" id="AP022871">
    <property type="protein sequence ID" value="BCB92013.1"/>
    <property type="molecule type" value="Genomic_DNA"/>
</dbReference>
<proteinExistence type="predicted"/>
<reference evidence="1 2" key="2">
    <citation type="submission" date="2020-03" db="EMBL/GenBank/DDBJ databases">
        <authorList>
            <person name="Ichikawa N."/>
            <person name="Kimura A."/>
            <person name="Kitahashi Y."/>
            <person name="Uohara A."/>
        </authorList>
    </citation>
    <scope>NUCLEOTIDE SEQUENCE [LARGE SCALE GENOMIC DNA]</scope>
    <source>
        <strain evidence="1 2">NBRC 105367</strain>
    </source>
</reference>
<dbReference type="InterPro" id="IPR047880">
    <property type="entry name" value="MafI-like"/>
</dbReference>
<keyword evidence="2" id="KW-1185">Reference proteome</keyword>
<accession>A0A6F8Z185</accession>
<evidence type="ECO:0008006" key="3">
    <source>
        <dbReference type="Google" id="ProtNLM"/>
    </source>
</evidence>
<gene>
    <name evidence="1" type="ORF">Psuf_093260</name>
</gene>
<reference evidence="1 2" key="1">
    <citation type="submission" date="2020-03" db="EMBL/GenBank/DDBJ databases">
        <title>Whole genome shotgun sequence of Phytohabitans suffuscus NBRC 105367.</title>
        <authorList>
            <person name="Komaki H."/>
            <person name="Tamura T."/>
        </authorList>
    </citation>
    <scope>NUCLEOTIDE SEQUENCE [LARGE SCALE GENOMIC DNA]</scope>
    <source>
        <strain evidence="1 2">NBRC 105367</strain>
    </source>
</reference>